<dbReference type="Proteomes" id="UP000244056">
    <property type="component" value="Chromosome"/>
</dbReference>
<sequence length="90" mass="9711">MLLSPHDYGITSKNVPLGSTAELLTQIQEVLAGQPGELMQTALWNGGFYLWRSGICSDMPSGLSKAAELLHNGAVATKLQELRQSLSECH</sequence>
<organism evidence="3 4">
    <name type="scientific">Nodularia spumigena UHCC 0039</name>
    <dbReference type="NCBI Taxonomy" id="1914872"/>
    <lineage>
        <taxon>Bacteria</taxon>
        <taxon>Bacillati</taxon>
        <taxon>Cyanobacteriota</taxon>
        <taxon>Cyanophyceae</taxon>
        <taxon>Nostocales</taxon>
        <taxon>Nodulariaceae</taxon>
        <taxon>Nodularia</taxon>
    </lineage>
</organism>
<keyword evidence="1 3" id="KW-0328">Glycosyltransferase</keyword>
<proteinExistence type="predicted"/>
<dbReference type="AlphaFoldDB" id="A0A2S0Q8F7"/>
<evidence type="ECO:0000313" key="3">
    <source>
        <dbReference type="EMBL" id="AVZ30590.1"/>
    </source>
</evidence>
<keyword evidence="2 3" id="KW-0808">Transferase</keyword>
<accession>A0A2S0Q8F7</accession>
<dbReference type="InterPro" id="IPR035902">
    <property type="entry name" value="Nuc_phospho_transferase"/>
</dbReference>
<dbReference type="GO" id="GO:0004048">
    <property type="term" value="F:anthranilate phosphoribosyltransferase activity"/>
    <property type="evidence" value="ECO:0007669"/>
    <property type="project" value="UniProtKB-EC"/>
</dbReference>
<evidence type="ECO:0000313" key="4">
    <source>
        <dbReference type="Proteomes" id="UP000244056"/>
    </source>
</evidence>
<evidence type="ECO:0000256" key="2">
    <source>
        <dbReference type="ARBA" id="ARBA00022679"/>
    </source>
</evidence>
<dbReference type="EMBL" id="CP020114">
    <property type="protein sequence ID" value="AVZ30590.1"/>
    <property type="molecule type" value="Genomic_DNA"/>
</dbReference>
<gene>
    <name evidence="3" type="primary">trpD</name>
    <name evidence="3" type="ORF">BMF81_02337</name>
</gene>
<evidence type="ECO:0000256" key="1">
    <source>
        <dbReference type="ARBA" id="ARBA00022676"/>
    </source>
</evidence>
<protein>
    <submittedName>
        <fullName evidence="3">Anthranilate phosphoribosyltransferase</fullName>
        <ecNumber evidence="3">2.4.2.18</ecNumber>
    </submittedName>
</protein>
<dbReference type="KEGG" id="nsp:BMF81_02337"/>
<dbReference type="Gene3D" id="3.40.1030.10">
    <property type="entry name" value="Nucleoside phosphorylase/phosphoribosyltransferase catalytic domain"/>
    <property type="match status" value="1"/>
</dbReference>
<name>A0A2S0Q8F7_NODSP</name>
<dbReference type="SUPFAM" id="SSF52418">
    <property type="entry name" value="Nucleoside phosphorylase/phosphoribosyltransferase catalytic domain"/>
    <property type="match status" value="1"/>
</dbReference>
<reference evidence="3 4" key="1">
    <citation type="submission" date="2017-03" db="EMBL/GenBank/DDBJ databases">
        <title>Comparative genomics of the toxic Baltic Sea cyanobacteria Nodularia spumigena UHCC 0039 and its response on varying salinity.</title>
        <authorList>
            <person name="Teikari J.E."/>
        </authorList>
    </citation>
    <scope>NUCLEOTIDE SEQUENCE [LARGE SCALE GENOMIC DNA]</scope>
    <source>
        <strain evidence="3 4">UHCC 0039</strain>
    </source>
</reference>
<dbReference type="EC" id="2.4.2.18" evidence="3"/>